<dbReference type="KEGG" id="fmr:Fuma_03123"/>
<dbReference type="AlphaFoldDB" id="A0A1P8WHH7"/>
<dbReference type="RefSeq" id="WP_179954438.1">
    <property type="nucleotide sequence ID" value="NZ_CP017641.1"/>
</dbReference>
<sequence>MPEFTLPQLVDLFQKTMAHAWMVRTFIKHCDEVEDYPELMGIVRAVFDMSRAIETKTDDPAVYFKFVRKKLGKLRKAAEQFQQDAWSASTHTNFQQAVTSILYSVEQMEHLLAQADTLLAEA</sequence>
<keyword evidence="2" id="KW-1185">Reference proteome</keyword>
<dbReference type="EMBL" id="CP017641">
    <property type="protein sequence ID" value="APZ93505.1"/>
    <property type="molecule type" value="Genomic_DNA"/>
</dbReference>
<evidence type="ECO:0000313" key="1">
    <source>
        <dbReference type="EMBL" id="APZ93505.1"/>
    </source>
</evidence>
<reference evidence="1 2" key="1">
    <citation type="journal article" date="2016" name="Front. Microbiol.">
        <title>Fuerstia marisgermanicae gen. nov., sp. nov., an Unusual Member of the Phylum Planctomycetes from the German Wadden Sea.</title>
        <authorList>
            <person name="Kohn T."/>
            <person name="Heuer A."/>
            <person name="Jogler M."/>
            <person name="Vollmers J."/>
            <person name="Boedeker C."/>
            <person name="Bunk B."/>
            <person name="Rast P."/>
            <person name="Borchert D."/>
            <person name="Glockner I."/>
            <person name="Freese H.M."/>
            <person name="Klenk H.P."/>
            <person name="Overmann J."/>
            <person name="Kaster A.K."/>
            <person name="Rohde M."/>
            <person name="Wiegand S."/>
            <person name="Jogler C."/>
        </authorList>
    </citation>
    <scope>NUCLEOTIDE SEQUENCE [LARGE SCALE GENOMIC DNA]</scope>
    <source>
        <strain evidence="1 2">NH11</strain>
    </source>
</reference>
<evidence type="ECO:0000313" key="2">
    <source>
        <dbReference type="Proteomes" id="UP000187735"/>
    </source>
</evidence>
<name>A0A1P8WHH7_9PLAN</name>
<dbReference type="STRING" id="1891926.Fuma_03123"/>
<organism evidence="1 2">
    <name type="scientific">Fuerstiella marisgermanici</name>
    <dbReference type="NCBI Taxonomy" id="1891926"/>
    <lineage>
        <taxon>Bacteria</taxon>
        <taxon>Pseudomonadati</taxon>
        <taxon>Planctomycetota</taxon>
        <taxon>Planctomycetia</taxon>
        <taxon>Planctomycetales</taxon>
        <taxon>Planctomycetaceae</taxon>
        <taxon>Fuerstiella</taxon>
    </lineage>
</organism>
<dbReference type="Proteomes" id="UP000187735">
    <property type="component" value="Chromosome"/>
</dbReference>
<accession>A0A1P8WHH7</accession>
<gene>
    <name evidence="1" type="ORF">Fuma_03123</name>
</gene>
<proteinExistence type="predicted"/>
<protein>
    <submittedName>
        <fullName evidence="1">Uncharacterized protein</fullName>
    </submittedName>
</protein>